<proteinExistence type="predicted"/>
<keyword evidence="1" id="KW-1133">Transmembrane helix</keyword>
<dbReference type="EMBL" id="DF973240">
    <property type="protein sequence ID" value="GAU22027.1"/>
    <property type="molecule type" value="Genomic_DNA"/>
</dbReference>
<evidence type="ECO:0000313" key="2">
    <source>
        <dbReference type="EMBL" id="GAU22027.1"/>
    </source>
</evidence>
<gene>
    <name evidence="2" type="ORF">TSUD_111670</name>
</gene>
<name>A0A2Z6MYX2_TRISU</name>
<accession>A0A2Z6MYX2</accession>
<keyword evidence="1" id="KW-0472">Membrane</keyword>
<feature type="transmembrane region" description="Helical" evidence="1">
    <location>
        <begin position="220"/>
        <end position="239"/>
    </location>
</feature>
<dbReference type="Proteomes" id="UP000242715">
    <property type="component" value="Unassembled WGS sequence"/>
</dbReference>
<feature type="transmembrane region" description="Helical" evidence="1">
    <location>
        <begin position="103"/>
        <end position="125"/>
    </location>
</feature>
<keyword evidence="1" id="KW-0812">Transmembrane</keyword>
<feature type="transmembrane region" description="Helical" evidence="1">
    <location>
        <begin position="137"/>
        <end position="160"/>
    </location>
</feature>
<feature type="transmembrane region" description="Helical" evidence="1">
    <location>
        <begin position="71"/>
        <end position="96"/>
    </location>
</feature>
<sequence>MADELNIDQEGVDRRILKFVRWCIECFGPKMDLKIRCTLLALMVGWMVGFLTMMGTPVYENEVKSITWRNAIIMLISSFYWLMSLTCSFVVSMAIVVQLQMEFIAVIVMTFALTTGFGFGVFVLFSRGMAYRVHGVSVVVVFSAGIVLFTLLIGFCGWMCRRFGVYGKVKESREQQQFSVLELDGKVVSRGWKSCQLSSCFVVGLWQPLVVLWIGLLKLIGFFIHCMYQSILLLCCPVFQSLRHVLLVLYVLCVLLGAGDLVLFCRITIVVGSS</sequence>
<organism evidence="2 3">
    <name type="scientific">Trifolium subterraneum</name>
    <name type="common">Subterranean clover</name>
    <dbReference type="NCBI Taxonomy" id="3900"/>
    <lineage>
        <taxon>Eukaryota</taxon>
        <taxon>Viridiplantae</taxon>
        <taxon>Streptophyta</taxon>
        <taxon>Embryophyta</taxon>
        <taxon>Tracheophyta</taxon>
        <taxon>Spermatophyta</taxon>
        <taxon>Magnoliopsida</taxon>
        <taxon>eudicotyledons</taxon>
        <taxon>Gunneridae</taxon>
        <taxon>Pentapetalae</taxon>
        <taxon>rosids</taxon>
        <taxon>fabids</taxon>
        <taxon>Fabales</taxon>
        <taxon>Fabaceae</taxon>
        <taxon>Papilionoideae</taxon>
        <taxon>50 kb inversion clade</taxon>
        <taxon>NPAAA clade</taxon>
        <taxon>Hologalegina</taxon>
        <taxon>IRL clade</taxon>
        <taxon>Trifolieae</taxon>
        <taxon>Trifolium</taxon>
    </lineage>
</organism>
<dbReference type="OrthoDB" id="10613150at2759"/>
<keyword evidence="3" id="KW-1185">Reference proteome</keyword>
<evidence type="ECO:0000256" key="1">
    <source>
        <dbReference type="SAM" id="Phobius"/>
    </source>
</evidence>
<protein>
    <submittedName>
        <fullName evidence="2">Uncharacterized protein</fullName>
    </submittedName>
</protein>
<reference evidence="3" key="1">
    <citation type="journal article" date="2017" name="Front. Plant Sci.">
        <title>Climate Clever Clovers: New Paradigm to Reduce the Environmental Footprint of Ruminants by Breeding Low Methanogenic Forages Utilizing Haplotype Variation.</title>
        <authorList>
            <person name="Kaur P."/>
            <person name="Appels R."/>
            <person name="Bayer P.E."/>
            <person name="Keeble-Gagnere G."/>
            <person name="Wang J."/>
            <person name="Hirakawa H."/>
            <person name="Shirasawa K."/>
            <person name="Vercoe P."/>
            <person name="Stefanova K."/>
            <person name="Durmic Z."/>
            <person name="Nichols P."/>
            <person name="Revell C."/>
            <person name="Isobe S.N."/>
            <person name="Edwards D."/>
            <person name="Erskine W."/>
        </authorList>
    </citation>
    <scope>NUCLEOTIDE SEQUENCE [LARGE SCALE GENOMIC DNA]</scope>
    <source>
        <strain evidence="3">cv. Daliak</strain>
    </source>
</reference>
<feature type="transmembrane region" description="Helical" evidence="1">
    <location>
        <begin position="39"/>
        <end position="59"/>
    </location>
</feature>
<dbReference type="AlphaFoldDB" id="A0A2Z6MYX2"/>
<evidence type="ECO:0000313" key="3">
    <source>
        <dbReference type="Proteomes" id="UP000242715"/>
    </source>
</evidence>
<feature type="transmembrane region" description="Helical" evidence="1">
    <location>
        <begin position="246"/>
        <end position="269"/>
    </location>
</feature>